<protein>
    <recommendedName>
        <fullName evidence="4 7">dTDP-4-dehydrorhamnose 3,5-epimerase</fullName>
        <ecNumber evidence="3 7">5.1.3.13</ecNumber>
    </recommendedName>
    <alternativeName>
        <fullName evidence="7">Thymidine diphospho-4-keto-rhamnose 3,5-epimerase</fullName>
    </alternativeName>
</protein>
<dbReference type="GO" id="GO:0005829">
    <property type="term" value="C:cytosol"/>
    <property type="evidence" value="ECO:0007669"/>
    <property type="project" value="TreeGrafter"/>
</dbReference>
<evidence type="ECO:0000256" key="5">
    <source>
        <dbReference type="PIRSR" id="PIRSR600888-1"/>
    </source>
</evidence>
<keyword evidence="7 8" id="KW-0413">Isomerase</keyword>
<dbReference type="Gene3D" id="2.60.120.10">
    <property type="entry name" value="Jelly Rolls"/>
    <property type="match status" value="1"/>
</dbReference>
<evidence type="ECO:0000256" key="2">
    <source>
        <dbReference type="ARBA" id="ARBA00001997"/>
    </source>
</evidence>
<dbReference type="PANTHER" id="PTHR21047:SF2">
    <property type="entry name" value="THYMIDINE DIPHOSPHO-4-KETO-RHAMNOSE 3,5-EPIMERASE"/>
    <property type="match status" value="1"/>
</dbReference>
<dbReference type="InterPro" id="IPR014710">
    <property type="entry name" value="RmlC-like_jellyroll"/>
</dbReference>
<dbReference type="RefSeq" id="WP_263951933.1">
    <property type="nucleotide sequence ID" value="NZ_JAOYFC010000001.1"/>
</dbReference>
<proteinExistence type="inferred from homology"/>
<dbReference type="EC" id="5.1.3.13" evidence="3 7"/>
<dbReference type="NCBIfam" id="TIGR01221">
    <property type="entry name" value="rmlC"/>
    <property type="match status" value="1"/>
</dbReference>
<dbReference type="Proteomes" id="UP001208041">
    <property type="component" value="Unassembled WGS sequence"/>
</dbReference>
<evidence type="ECO:0000313" key="8">
    <source>
        <dbReference type="EMBL" id="MCV6823104.1"/>
    </source>
</evidence>
<evidence type="ECO:0000256" key="1">
    <source>
        <dbReference type="ARBA" id="ARBA00001298"/>
    </source>
</evidence>
<gene>
    <name evidence="8" type="primary">rfbC</name>
    <name evidence="8" type="ORF">OH136_00930</name>
</gene>
<dbReference type="InterPro" id="IPR011051">
    <property type="entry name" value="RmlC_Cupin_sf"/>
</dbReference>
<dbReference type="InterPro" id="IPR000888">
    <property type="entry name" value="RmlC-like"/>
</dbReference>
<organism evidence="8 9">
    <name type="scientific">Halocynthiibacter halioticoli</name>
    <dbReference type="NCBI Taxonomy" id="2986804"/>
    <lineage>
        <taxon>Bacteria</taxon>
        <taxon>Pseudomonadati</taxon>
        <taxon>Pseudomonadota</taxon>
        <taxon>Alphaproteobacteria</taxon>
        <taxon>Rhodobacterales</taxon>
        <taxon>Paracoccaceae</taxon>
        <taxon>Halocynthiibacter</taxon>
    </lineage>
</organism>
<dbReference type="AlphaFoldDB" id="A0AAE3IW67"/>
<sequence>MKIEETPLDGALVITPDRFQDQRGFFSETYVKKNVEEALGGVEFVQDNHSYSKSAGTLRGLHYQEPPFDQAKLVRCTRGSIFDVAVDFRQGSITYGEWYAEELSAENGKQLFVPQGFLHGFLTLEDDTEVLYKCSNYYAPSHDRTIAWDSANILWPIEGQQPIISEKDAAAPAFQTVDCPFSLEACA</sequence>
<dbReference type="CDD" id="cd00438">
    <property type="entry name" value="cupin_RmlC"/>
    <property type="match status" value="1"/>
</dbReference>
<comment type="caution">
    <text evidence="8">The sequence shown here is derived from an EMBL/GenBank/DDBJ whole genome shotgun (WGS) entry which is preliminary data.</text>
</comment>
<evidence type="ECO:0000256" key="3">
    <source>
        <dbReference type="ARBA" id="ARBA00012098"/>
    </source>
</evidence>
<comment type="catalytic activity">
    <reaction evidence="1 7">
        <text>dTDP-4-dehydro-6-deoxy-alpha-D-glucose = dTDP-4-dehydro-beta-L-rhamnose</text>
        <dbReference type="Rhea" id="RHEA:16969"/>
        <dbReference type="ChEBI" id="CHEBI:57649"/>
        <dbReference type="ChEBI" id="CHEBI:62830"/>
        <dbReference type="EC" id="5.1.3.13"/>
    </reaction>
</comment>
<comment type="function">
    <text evidence="2 7">Catalyzes the epimerization of the C3' and C5'positions of dTDP-6-deoxy-D-xylo-4-hexulose, forming dTDP-6-deoxy-L-lyxo-4-hexulose.</text>
</comment>
<evidence type="ECO:0000256" key="7">
    <source>
        <dbReference type="RuleBase" id="RU364069"/>
    </source>
</evidence>
<feature type="active site" description="Proton donor" evidence="5">
    <location>
        <position position="132"/>
    </location>
</feature>
<dbReference type="Pfam" id="PF00908">
    <property type="entry name" value="dTDP_sugar_isom"/>
    <property type="match status" value="1"/>
</dbReference>
<evidence type="ECO:0000256" key="4">
    <source>
        <dbReference type="ARBA" id="ARBA00019595"/>
    </source>
</evidence>
<dbReference type="GO" id="GO:0019305">
    <property type="term" value="P:dTDP-rhamnose biosynthetic process"/>
    <property type="evidence" value="ECO:0007669"/>
    <property type="project" value="UniProtKB-UniRule"/>
</dbReference>
<reference evidence="8" key="1">
    <citation type="submission" date="2022-10" db="EMBL/GenBank/DDBJ databases">
        <authorList>
            <person name="Yue Y."/>
        </authorList>
    </citation>
    <scope>NUCLEOTIDE SEQUENCE</scope>
    <source>
        <strain evidence="8">Z654</strain>
    </source>
</reference>
<dbReference type="GO" id="GO:0000271">
    <property type="term" value="P:polysaccharide biosynthetic process"/>
    <property type="evidence" value="ECO:0007669"/>
    <property type="project" value="TreeGrafter"/>
</dbReference>
<comment type="subunit">
    <text evidence="7">Homodimer.</text>
</comment>
<dbReference type="SUPFAM" id="SSF51182">
    <property type="entry name" value="RmlC-like cupins"/>
    <property type="match status" value="1"/>
</dbReference>
<comment type="similarity">
    <text evidence="7">Belongs to the dTDP-4-dehydrorhamnose 3,5-epimerase family.</text>
</comment>
<name>A0AAE3IW67_9RHOB</name>
<dbReference type="PANTHER" id="PTHR21047">
    <property type="entry name" value="DTDP-6-DEOXY-D-GLUCOSE-3,5 EPIMERASE"/>
    <property type="match status" value="1"/>
</dbReference>
<comment type="pathway">
    <text evidence="7">Carbohydrate biosynthesis; dTDP-L-rhamnose biosynthesis.</text>
</comment>
<dbReference type="EMBL" id="JAOYFC010000001">
    <property type="protein sequence ID" value="MCV6823104.1"/>
    <property type="molecule type" value="Genomic_DNA"/>
</dbReference>
<accession>A0AAE3IW67</accession>
<dbReference type="GO" id="GO:0008830">
    <property type="term" value="F:dTDP-4-dehydrorhamnose 3,5-epimerase activity"/>
    <property type="evidence" value="ECO:0007669"/>
    <property type="project" value="UniProtKB-UniRule"/>
</dbReference>
<evidence type="ECO:0000313" key="9">
    <source>
        <dbReference type="Proteomes" id="UP001208041"/>
    </source>
</evidence>
<keyword evidence="9" id="KW-1185">Reference proteome</keyword>
<feature type="active site" description="Proton acceptor" evidence="5">
    <location>
        <position position="62"/>
    </location>
</feature>
<feature type="site" description="Participates in a stacking interaction with the thymidine ring of dTDP-4-oxo-6-deoxyglucose" evidence="6">
    <location>
        <position position="138"/>
    </location>
</feature>
<evidence type="ECO:0000256" key="6">
    <source>
        <dbReference type="PIRSR" id="PIRSR600888-3"/>
    </source>
</evidence>